<dbReference type="AlphaFoldDB" id="A0A0C9WP71"/>
<keyword evidence="4" id="KW-1185">Reference proteome</keyword>
<dbReference type="OrthoDB" id="3111232at2759"/>
<feature type="coiled-coil region" evidence="1">
    <location>
        <begin position="404"/>
        <end position="431"/>
    </location>
</feature>
<evidence type="ECO:0000313" key="4">
    <source>
        <dbReference type="Proteomes" id="UP000054477"/>
    </source>
</evidence>
<reference evidence="4" key="2">
    <citation type="submission" date="2015-01" db="EMBL/GenBank/DDBJ databases">
        <title>Evolutionary Origins and Diversification of the Mycorrhizal Mutualists.</title>
        <authorList>
            <consortium name="DOE Joint Genome Institute"/>
            <consortium name="Mycorrhizal Genomics Consortium"/>
            <person name="Kohler A."/>
            <person name="Kuo A."/>
            <person name="Nagy L.G."/>
            <person name="Floudas D."/>
            <person name="Copeland A."/>
            <person name="Barry K.W."/>
            <person name="Cichocki N."/>
            <person name="Veneault-Fourrey C."/>
            <person name="LaButti K."/>
            <person name="Lindquist E.A."/>
            <person name="Lipzen A."/>
            <person name="Lundell T."/>
            <person name="Morin E."/>
            <person name="Murat C."/>
            <person name="Riley R."/>
            <person name="Ohm R."/>
            <person name="Sun H."/>
            <person name="Tunlid A."/>
            <person name="Henrissat B."/>
            <person name="Grigoriev I.V."/>
            <person name="Hibbett D.S."/>
            <person name="Martin F."/>
        </authorList>
    </citation>
    <scope>NUCLEOTIDE SEQUENCE [LARGE SCALE GENOMIC DNA]</scope>
    <source>
        <strain evidence="4">LaAM-08-1</strain>
    </source>
</reference>
<feature type="region of interest" description="Disordered" evidence="2">
    <location>
        <begin position="736"/>
        <end position="796"/>
    </location>
</feature>
<feature type="compositionally biased region" description="Basic and acidic residues" evidence="2">
    <location>
        <begin position="167"/>
        <end position="177"/>
    </location>
</feature>
<feature type="coiled-coil region" evidence="1">
    <location>
        <begin position="549"/>
        <end position="576"/>
    </location>
</feature>
<dbReference type="HOGENOM" id="CLU_353031_0_0_1"/>
<reference evidence="3 4" key="1">
    <citation type="submission" date="2014-04" db="EMBL/GenBank/DDBJ databases">
        <authorList>
            <consortium name="DOE Joint Genome Institute"/>
            <person name="Kuo A."/>
            <person name="Kohler A."/>
            <person name="Nagy L.G."/>
            <person name="Floudas D."/>
            <person name="Copeland A."/>
            <person name="Barry K.W."/>
            <person name="Cichocki N."/>
            <person name="Veneault-Fourrey C."/>
            <person name="LaButti K."/>
            <person name="Lindquist E.A."/>
            <person name="Lipzen A."/>
            <person name="Lundell T."/>
            <person name="Morin E."/>
            <person name="Murat C."/>
            <person name="Sun H."/>
            <person name="Tunlid A."/>
            <person name="Henrissat B."/>
            <person name="Grigoriev I.V."/>
            <person name="Hibbett D.S."/>
            <person name="Martin F."/>
            <person name="Nordberg H.P."/>
            <person name="Cantor M.N."/>
            <person name="Hua S.X."/>
        </authorList>
    </citation>
    <scope>NUCLEOTIDE SEQUENCE [LARGE SCALE GENOMIC DNA]</scope>
    <source>
        <strain evidence="3 4">LaAM-08-1</strain>
    </source>
</reference>
<evidence type="ECO:0000256" key="2">
    <source>
        <dbReference type="SAM" id="MobiDB-lite"/>
    </source>
</evidence>
<evidence type="ECO:0000313" key="3">
    <source>
        <dbReference type="EMBL" id="KIJ92585.1"/>
    </source>
</evidence>
<feature type="compositionally biased region" description="Basic and acidic residues" evidence="2">
    <location>
        <begin position="119"/>
        <end position="135"/>
    </location>
</feature>
<evidence type="ECO:0000256" key="1">
    <source>
        <dbReference type="SAM" id="Coils"/>
    </source>
</evidence>
<accession>A0A0C9WP71</accession>
<keyword evidence="1" id="KW-0175">Coiled coil</keyword>
<sequence length="796" mass="88610">MPSRLDQFNLPSDFTNFPMTRAKGQGIIKCIPEVTRKATEWFAGEEYETADMPARRKKELSLRKMMKYYVRALLATGQDKTVELVPIVVRILEEIFTSVEGFLDEWDEPDEQGPAVIVERPHVKQENTKGKGRMDSEEEEEEEEEGEENKEDAKWGDEEDEEEEKEEEKKEKRDVGGKKKGGRVMKKVRIKSAAEVHSEDDEQGAGNDVELLPHPEGVCKGCSNANVPCMISTRSRSACTRCKGRKEKCSLSKKMGESLKKAVSKSVVAGKPPQLDPNREKMTVFSNPHLQGTSPIPQKLIGQLSATRGGSEPVVRVMRARPERGESVRAGSVCPGHDQEIPRALLLSSIGERSTMPPQISDPFTERLDIISMNHKHQTAELEGIREKLRHANSQINTFSALNIRQKDEEVAELRQQVDIHKATIKELRKKQDLTTSVVDDLQARIKQLEGVGTLAGEEDASFAVGRGMNSMRGEMIDMEQRIHAEYTRKEDLEGLESGMEKVINEFINGINKQLVDSHRSSGALGNRVAELEKWKLDERLGRLEGVTFELLTAALSQVKLERNDYEDQMESRRREMDRLYAPTRPVHVADQSGNEARETHRREMDRMIAATQPISITGPSSSTRPTGALPDQSIVEKPANIEDTTVQESKSSRVIAPLPRRRENEVTKGAFAGLSAVFPDSSSAVAQDPVIERYEAIQNSLKDAINILTVTGDDRYSKMVARAAKSAVKDMELTDDGAAQADDNEADADADDSPQKSNDEDTVNFPGDTAQKPIELDTVNEDEKLGGIVEAATDS</sequence>
<feature type="compositionally biased region" description="Acidic residues" evidence="2">
    <location>
        <begin position="743"/>
        <end position="753"/>
    </location>
</feature>
<proteinExistence type="predicted"/>
<dbReference type="EMBL" id="KN838900">
    <property type="protein sequence ID" value="KIJ92585.1"/>
    <property type="molecule type" value="Genomic_DNA"/>
</dbReference>
<gene>
    <name evidence="3" type="ORF">K443DRAFT_125886</name>
</gene>
<feature type="compositionally biased region" description="Acidic residues" evidence="2">
    <location>
        <begin position="136"/>
        <end position="150"/>
    </location>
</feature>
<feature type="compositionally biased region" description="Acidic residues" evidence="2">
    <location>
        <begin position="157"/>
        <end position="166"/>
    </location>
</feature>
<feature type="region of interest" description="Disordered" evidence="2">
    <location>
        <begin position="105"/>
        <end position="208"/>
    </location>
</feature>
<feature type="compositionally biased region" description="Basic residues" evidence="2">
    <location>
        <begin position="178"/>
        <end position="190"/>
    </location>
</feature>
<protein>
    <submittedName>
        <fullName evidence="3">Uncharacterized protein</fullName>
    </submittedName>
</protein>
<organism evidence="3 4">
    <name type="scientific">Laccaria amethystina LaAM-08-1</name>
    <dbReference type="NCBI Taxonomy" id="1095629"/>
    <lineage>
        <taxon>Eukaryota</taxon>
        <taxon>Fungi</taxon>
        <taxon>Dikarya</taxon>
        <taxon>Basidiomycota</taxon>
        <taxon>Agaricomycotina</taxon>
        <taxon>Agaricomycetes</taxon>
        <taxon>Agaricomycetidae</taxon>
        <taxon>Agaricales</taxon>
        <taxon>Agaricineae</taxon>
        <taxon>Hydnangiaceae</taxon>
        <taxon>Laccaria</taxon>
    </lineage>
</organism>
<name>A0A0C9WP71_9AGAR</name>
<dbReference type="Proteomes" id="UP000054477">
    <property type="component" value="Unassembled WGS sequence"/>
</dbReference>